<keyword evidence="1" id="KW-0732">Signal</keyword>
<sequence>MKIALKPILLLLALSLTFVSCREQEEEKSEIEQLAEEEDAKVKVKDDKIKVKTDDKKIKIKEDDGEIKKKVKIDNDDNQ</sequence>
<gene>
    <name evidence="2" type="ORF">SAMN05660776_3154</name>
</gene>
<feature type="signal peptide" evidence="1">
    <location>
        <begin position="1"/>
        <end position="22"/>
    </location>
</feature>
<dbReference type="AlphaFoldDB" id="A0A1T5EEC4"/>
<dbReference type="PROSITE" id="PS51257">
    <property type="entry name" value="PROKAR_LIPOPROTEIN"/>
    <property type="match status" value="1"/>
</dbReference>
<organism evidence="2 3">
    <name type="scientific">Salegentibacter holothuriorum</name>
    <dbReference type="NCBI Taxonomy" id="241145"/>
    <lineage>
        <taxon>Bacteria</taxon>
        <taxon>Pseudomonadati</taxon>
        <taxon>Bacteroidota</taxon>
        <taxon>Flavobacteriia</taxon>
        <taxon>Flavobacteriales</taxon>
        <taxon>Flavobacteriaceae</taxon>
        <taxon>Salegentibacter</taxon>
    </lineage>
</organism>
<accession>A0A1T5EEC4</accession>
<evidence type="ECO:0000313" key="3">
    <source>
        <dbReference type="Proteomes" id="UP000190230"/>
    </source>
</evidence>
<dbReference type="RefSeq" id="WP_079721976.1">
    <property type="nucleotide sequence ID" value="NZ_FUYY01000009.1"/>
</dbReference>
<reference evidence="3" key="1">
    <citation type="submission" date="2017-02" db="EMBL/GenBank/DDBJ databases">
        <authorList>
            <person name="Varghese N."/>
            <person name="Submissions S."/>
        </authorList>
    </citation>
    <scope>NUCLEOTIDE SEQUENCE [LARGE SCALE GENOMIC DNA]</scope>
    <source>
        <strain evidence="3">DSM 23405</strain>
    </source>
</reference>
<protein>
    <submittedName>
        <fullName evidence="2">Uncharacterized protein</fullName>
    </submittedName>
</protein>
<dbReference type="Proteomes" id="UP000190230">
    <property type="component" value="Unassembled WGS sequence"/>
</dbReference>
<name>A0A1T5EEC4_9FLAO</name>
<keyword evidence="3" id="KW-1185">Reference proteome</keyword>
<dbReference type="EMBL" id="FUYY01000009">
    <property type="protein sequence ID" value="SKB82095.1"/>
    <property type="molecule type" value="Genomic_DNA"/>
</dbReference>
<proteinExistence type="predicted"/>
<dbReference type="STRING" id="241145.SAMN05660776_3154"/>
<evidence type="ECO:0000313" key="2">
    <source>
        <dbReference type="EMBL" id="SKB82095.1"/>
    </source>
</evidence>
<feature type="chain" id="PRO_5012346175" evidence="1">
    <location>
        <begin position="23"/>
        <end position="79"/>
    </location>
</feature>
<evidence type="ECO:0000256" key="1">
    <source>
        <dbReference type="SAM" id="SignalP"/>
    </source>
</evidence>